<name>A0A366XZW9_9BACI</name>
<gene>
    <name evidence="1" type="ORF">DS031_03975</name>
</gene>
<evidence type="ECO:0000313" key="1">
    <source>
        <dbReference type="EMBL" id="RBW71146.1"/>
    </source>
</evidence>
<dbReference type="RefSeq" id="WP_113804626.1">
    <property type="nucleotide sequence ID" value="NZ_QOCW01000002.1"/>
</dbReference>
<dbReference type="Proteomes" id="UP000253314">
    <property type="component" value="Unassembled WGS sequence"/>
</dbReference>
<protein>
    <submittedName>
        <fullName evidence="1">Uncharacterized protein</fullName>
    </submittedName>
</protein>
<accession>A0A366XZW9</accession>
<dbReference type="EMBL" id="QOCW01000002">
    <property type="protein sequence ID" value="RBW71146.1"/>
    <property type="molecule type" value="Genomic_DNA"/>
</dbReference>
<comment type="caution">
    <text evidence="1">The sequence shown here is derived from an EMBL/GenBank/DDBJ whole genome shotgun (WGS) entry which is preliminary data.</text>
</comment>
<organism evidence="1 2">
    <name type="scientific">Bacillus taeanensis</name>
    <dbReference type="NCBI Taxonomy" id="273032"/>
    <lineage>
        <taxon>Bacteria</taxon>
        <taxon>Bacillati</taxon>
        <taxon>Bacillota</taxon>
        <taxon>Bacilli</taxon>
        <taxon>Bacillales</taxon>
        <taxon>Bacillaceae</taxon>
        <taxon>Bacillus</taxon>
    </lineage>
</organism>
<reference evidence="1 2" key="1">
    <citation type="submission" date="2018-07" db="EMBL/GenBank/DDBJ databases">
        <title>Lottiidibacillus patelloidae gen. nov., sp. nov., isolated from the intestinal tract of a marine limpet and the reclassification of B. taeanensis BH030017T, B. algicola KMM 3737T and B. hwajinpoensis SW-72T as genus Lottiidibacillus.</title>
        <authorList>
            <person name="Liu R."/>
            <person name="Huang Z."/>
        </authorList>
    </citation>
    <scope>NUCLEOTIDE SEQUENCE [LARGE SCALE GENOMIC DNA]</scope>
    <source>
        <strain evidence="1 2">BH030017</strain>
    </source>
</reference>
<sequence length="119" mass="14003">MAVEAYKAYPGSLYGAPLENYIENTVIIKEQSEVKKFIQYFLWKLEAKCEYITDEARKTLHVLLNDERLLKKIQIVSLTSWRNHVISIFPNNVSWDLKDKTIFEALDVYRSHCNVVFCI</sequence>
<dbReference type="AlphaFoldDB" id="A0A366XZW9"/>
<keyword evidence="2" id="KW-1185">Reference proteome</keyword>
<evidence type="ECO:0000313" key="2">
    <source>
        <dbReference type="Proteomes" id="UP000253314"/>
    </source>
</evidence>
<proteinExistence type="predicted"/>